<protein>
    <recommendedName>
        <fullName evidence="3">F-box domain-containing protein</fullName>
    </recommendedName>
</protein>
<dbReference type="PANTHER" id="PTHR42085:SF1">
    <property type="entry name" value="F-BOX DOMAIN-CONTAINING PROTEIN"/>
    <property type="match status" value="1"/>
</dbReference>
<proteinExistence type="predicted"/>
<evidence type="ECO:0000313" key="1">
    <source>
        <dbReference type="EMBL" id="KAK4182952.1"/>
    </source>
</evidence>
<reference evidence="1" key="1">
    <citation type="journal article" date="2023" name="Mol. Phylogenet. Evol.">
        <title>Genome-scale phylogeny and comparative genomics of the fungal order Sordariales.</title>
        <authorList>
            <person name="Hensen N."/>
            <person name="Bonometti L."/>
            <person name="Westerberg I."/>
            <person name="Brannstrom I.O."/>
            <person name="Guillou S."/>
            <person name="Cros-Aarteil S."/>
            <person name="Calhoun S."/>
            <person name="Haridas S."/>
            <person name="Kuo A."/>
            <person name="Mondo S."/>
            <person name="Pangilinan J."/>
            <person name="Riley R."/>
            <person name="LaButti K."/>
            <person name="Andreopoulos B."/>
            <person name="Lipzen A."/>
            <person name="Chen C."/>
            <person name="Yan M."/>
            <person name="Daum C."/>
            <person name="Ng V."/>
            <person name="Clum A."/>
            <person name="Steindorff A."/>
            <person name="Ohm R.A."/>
            <person name="Martin F."/>
            <person name="Silar P."/>
            <person name="Natvig D.O."/>
            <person name="Lalanne C."/>
            <person name="Gautier V."/>
            <person name="Ament-Velasquez S.L."/>
            <person name="Kruys A."/>
            <person name="Hutchinson M.I."/>
            <person name="Powell A.J."/>
            <person name="Barry K."/>
            <person name="Miller A.N."/>
            <person name="Grigoriev I.V."/>
            <person name="Debuchy R."/>
            <person name="Gladieux P."/>
            <person name="Hiltunen Thoren M."/>
            <person name="Johannesson H."/>
        </authorList>
    </citation>
    <scope>NUCLEOTIDE SEQUENCE</scope>
    <source>
        <strain evidence="1">PSN309</strain>
    </source>
</reference>
<evidence type="ECO:0008006" key="3">
    <source>
        <dbReference type="Google" id="ProtNLM"/>
    </source>
</evidence>
<dbReference type="AlphaFoldDB" id="A0AAN6WMD3"/>
<organism evidence="1 2">
    <name type="scientific">Podospora australis</name>
    <dbReference type="NCBI Taxonomy" id="1536484"/>
    <lineage>
        <taxon>Eukaryota</taxon>
        <taxon>Fungi</taxon>
        <taxon>Dikarya</taxon>
        <taxon>Ascomycota</taxon>
        <taxon>Pezizomycotina</taxon>
        <taxon>Sordariomycetes</taxon>
        <taxon>Sordariomycetidae</taxon>
        <taxon>Sordariales</taxon>
        <taxon>Podosporaceae</taxon>
        <taxon>Podospora</taxon>
    </lineage>
</organism>
<name>A0AAN6WMD3_9PEZI</name>
<keyword evidence="2" id="KW-1185">Reference proteome</keyword>
<comment type="caution">
    <text evidence="1">The sequence shown here is derived from an EMBL/GenBank/DDBJ whole genome shotgun (WGS) entry which is preliminary data.</text>
</comment>
<dbReference type="PANTHER" id="PTHR42085">
    <property type="entry name" value="F-BOX DOMAIN-CONTAINING PROTEIN"/>
    <property type="match status" value="1"/>
</dbReference>
<dbReference type="EMBL" id="MU864593">
    <property type="protein sequence ID" value="KAK4182952.1"/>
    <property type="molecule type" value="Genomic_DNA"/>
</dbReference>
<dbReference type="InterPro" id="IPR038883">
    <property type="entry name" value="AN11006-like"/>
</dbReference>
<evidence type="ECO:0000313" key="2">
    <source>
        <dbReference type="Proteomes" id="UP001302126"/>
    </source>
</evidence>
<dbReference type="Proteomes" id="UP001302126">
    <property type="component" value="Unassembled WGS sequence"/>
</dbReference>
<sequence length="204" mass="23781">MAEKTTSPQWHPQHESLLLSVPTEIRLEIYSRLFSSTRLLSGWRSLGDRSKFVRYFEHSLAILRVCRQLNAEIDDSWISKVLFDFLDAGTLYLKLKRLPPARRNKIRHLRARCLDYFEFVGTRGFHLATDILHMFPGLRLDTFTILEERRLNKWDLPHVKAICHSQGWKTLRILFDRPSAGDRSEVAPNVSLRSLLALAPPSSW</sequence>
<reference evidence="1" key="2">
    <citation type="submission" date="2023-05" db="EMBL/GenBank/DDBJ databases">
        <authorList>
            <consortium name="Lawrence Berkeley National Laboratory"/>
            <person name="Steindorff A."/>
            <person name="Hensen N."/>
            <person name="Bonometti L."/>
            <person name="Westerberg I."/>
            <person name="Brannstrom I.O."/>
            <person name="Guillou S."/>
            <person name="Cros-Aarteil S."/>
            <person name="Calhoun S."/>
            <person name="Haridas S."/>
            <person name="Kuo A."/>
            <person name="Mondo S."/>
            <person name="Pangilinan J."/>
            <person name="Riley R."/>
            <person name="Labutti K."/>
            <person name="Andreopoulos B."/>
            <person name="Lipzen A."/>
            <person name="Chen C."/>
            <person name="Yanf M."/>
            <person name="Daum C."/>
            <person name="Ng V."/>
            <person name="Clum A."/>
            <person name="Ohm R."/>
            <person name="Martin F."/>
            <person name="Silar P."/>
            <person name="Natvig D."/>
            <person name="Lalanne C."/>
            <person name="Gautier V."/>
            <person name="Ament-Velasquez S.L."/>
            <person name="Kruys A."/>
            <person name="Hutchinson M.I."/>
            <person name="Powell A.J."/>
            <person name="Barry K."/>
            <person name="Miller A.N."/>
            <person name="Grigoriev I.V."/>
            <person name="Debuchy R."/>
            <person name="Gladieux P."/>
            <person name="Thoren M.H."/>
            <person name="Johannesson H."/>
        </authorList>
    </citation>
    <scope>NUCLEOTIDE SEQUENCE</scope>
    <source>
        <strain evidence="1">PSN309</strain>
    </source>
</reference>
<gene>
    <name evidence="1" type="ORF">QBC35DRAFT_394936</name>
</gene>
<accession>A0AAN6WMD3</accession>